<dbReference type="EMBL" id="CP133548">
    <property type="protein sequence ID" value="WMS85628.1"/>
    <property type="molecule type" value="Genomic_DNA"/>
</dbReference>
<name>A0AA51X5A2_9GAMM</name>
<evidence type="ECO:0000256" key="1">
    <source>
        <dbReference type="SAM" id="MobiDB-lite"/>
    </source>
</evidence>
<evidence type="ECO:0008006" key="4">
    <source>
        <dbReference type="Google" id="ProtNLM"/>
    </source>
</evidence>
<proteinExistence type="predicted"/>
<dbReference type="RefSeq" id="WP_309200781.1">
    <property type="nucleotide sequence ID" value="NZ_CP133548.1"/>
</dbReference>
<sequence>MSIKHKVHINTHYTRSINLERDADSLDVVKAYIPTSRALKLFSRVAEGFSSDLAPRAWSLIGPYGSGKSSASVFLSHLLSSPDAATTQAALKNLKESAPEITGAFRKEISKSSGFLKVLITGSPEPMGKKIVQGLAKASAQYFSNFSGRKPNVVTDLEALSQVETVTVSDVIALIKELQSALANKGCKGVYIVIDELGKFLEFEARHYGANDIYMLQALAEHACKGYECNLFLFVLLHQSFEQYAKGLGESLKNEWAKVQGRFEDVPFLESAEQVLRVVSAAFSYNFAPKEKKQLNATIKGFVDILQKNEALPGVVDKKAMTDMMAHCYPLHPVSAILLPALCQKVAQNERTLFSYLGSHEEFGLQDMIDRFESTEDFIYPHHVYDYFITNQPAALGDYRTHRRWAEVVTAIERLGDAPEDQLNLLKTIGLLNIIGIKGGFKPSKALLEICGRTKTAVGNSLKALSEKSIITFRRFSGEYRVWQGSDFDLEEALEEEINNLGEFSLANELNKANALMPIVARRYTINSGALRYFTPEFVDAQTYKLSEQKSSEPRIVFFLASAKDDEVLFSEAVIRHYSDLDLVALCLNGSQLREATAEVLALRQVQNKRQELNSDPVAKREFEDRLTAAELAERNLLQRLQEQPQECAWYYQADEYEIDTKRDFQELLSWVLETVYSKSPKLHNELINRDRPSAQANAARNKLLEAMMVNPSDAVDLGIDKYPPEKAIYRSVLAATGLHNKETKEFQEPHKRSPFYHVWKEINQFLDSTEKSPRSLAELNNILMAPPYGVKAGVLPILYIAAYIVYQHELALYENRQYKPVMTQEMLERFVKRPFEFTFQRFRITGLRSSIYKEYCKIINTGSKQTVVQLVKPLAQFIGGLPDYTQKTRASDLSNKTKKVRDAFKFAKSPETLIFEDIPKALGYEKELAKDNPNLEGLSQSLQGCLKELKDCYPNMLKQQIKMLLEAFHLDSDNELEELRRKVTGRCEGLDQHTVDVDGLKAFIKRLTKRQGDDDSWLENVLMFLGQKPTKKWTDTDRSEVDVKLSDYAKRILDLEALRVHYDRSRKSMDGEFDVILLKSLKKGGEPIDEVVAIDRKRKDAIQDCKALLREALEKHSDELQLAALAEVVDEFLTERRNSSSKKPQSSNVRNKLKEVKNG</sequence>
<protein>
    <recommendedName>
        <fullName evidence="4">ATP-binding protein</fullName>
    </recommendedName>
</protein>
<reference evidence="2 3" key="1">
    <citation type="submission" date="2023-08" db="EMBL/GenBank/DDBJ databases">
        <title>Pleionea litopenaei sp. nov., isolated from stomach of juvenile Litopenaeus vannamei.</title>
        <authorList>
            <person name="Rho A.M."/>
            <person name="Hwang C.Y."/>
        </authorList>
    </citation>
    <scope>NUCLEOTIDE SEQUENCE [LARGE SCALE GENOMIC DNA]</scope>
    <source>
        <strain evidence="2 3">HL-JVS1</strain>
    </source>
</reference>
<dbReference type="SUPFAM" id="SSF52540">
    <property type="entry name" value="P-loop containing nucleoside triphosphate hydrolases"/>
    <property type="match status" value="1"/>
</dbReference>
<dbReference type="InterPro" id="IPR027417">
    <property type="entry name" value="P-loop_NTPase"/>
</dbReference>
<feature type="region of interest" description="Disordered" evidence="1">
    <location>
        <begin position="1136"/>
        <end position="1160"/>
    </location>
</feature>
<dbReference type="AlphaFoldDB" id="A0AA51X5A2"/>
<dbReference type="KEGG" id="plei:Q9312_10425"/>
<gene>
    <name evidence="2" type="ORF">Q9312_10425</name>
</gene>
<feature type="compositionally biased region" description="Polar residues" evidence="1">
    <location>
        <begin position="1142"/>
        <end position="1151"/>
    </location>
</feature>
<organism evidence="2 3">
    <name type="scientific">Pleionea litopenaei</name>
    <dbReference type="NCBI Taxonomy" id="3070815"/>
    <lineage>
        <taxon>Bacteria</taxon>
        <taxon>Pseudomonadati</taxon>
        <taxon>Pseudomonadota</taxon>
        <taxon>Gammaproteobacteria</taxon>
        <taxon>Oceanospirillales</taxon>
        <taxon>Pleioneaceae</taxon>
        <taxon>Pleionea</taxon>
    </lineage>
</organism>
<evidence type="ECO:0000313" key="2">
    <source>
        <dbReference type="EMBL" id="WMS85628.1"/>
    </source>
</evidence>
<keyword evidence="3" id="KW-1185">Reference proteome</keyword>
<dbReference type="Proteomes" id="UP001239782">
    <property type="component" value="Chromosome"/>
</dbReference>
<accession>A0AA51X5A2</accession>
<evidence type="ECO:0000313" key="3">
    <source>
        <dbReference type="Proteomes" id="UP001239782"/>
    </source>
</evidence>